<accession>A0A2W7MKV5</accession>
<keyword evidence="3" id="KW-1185">Reference proteome</keyword>
<dbReference type="RefSeq" id="WP_111438409.1">
    <property type="nucleotide sequence ID" value="NZ_QKZI01000001.1"/>
</dbReference>
<gene>
    <name evidence="2" type="ORF">C7437_101909</name>
</gene>
<evidence type="ECO:0000313" key="3">
    <source>
        <dbReference type="Proteomes" id="UP000248646"/>
    </source>
</evidence>
<name>A0A2W7MKV5_9BACI</name>
<evidence type="ECO:0000313" key="2">
    <source>
        <dbReference type="EMBL" id="PZX07787.1"/>
    </source>
</evidence>
<reference evidence="2 3" key="1">
    <citation type="submission" date="2018-06" db="EMBL/GenBank/DDBJ databases">
        <title>Genomic Encyclopedia of Type Strains, Phase IV (KMG-IV): sequencing the most valuable type-strain genomes for metagenomic binning, comparative biology and taxonomic classification.</title>
        <authorList>
            <person name="Goeker M."/>
        </authorList>
    </citation>
    <scope>NUCLEOTIDE SEQUENCE [LARGE SCALE GENOMIC DNA]</scope>
    <source>
        <strain evidence="2 3">DSM 5</strain>
    </source>
</reference>
<dbReference type="AlphaFoldDB" id="A0A2W7MKV5"/>
<protein>
    <submittedName>
        <fullName evidence="2">Uncharacterized protein</fullName>
    </submittedName>
</protein>
<organism evidence="2 3">
    <name type="scientific">Psychrobacillus insolitus</name>
    <dbReference type="NCBI Taxonomy" id="1461"/>
    <lineage>
        <taxon>Bacteria</taxon>
        <taxon>Bacillati</taxon>
        <taxon>Bacillota</taxon>
        <taxon>Bacilli</taxon>
        <taxon>Bacillales</taxon>
        <taxon>Bacillaceae</taxon>
        <taxon>Psychrobacillus</taxon>
    </lineage>
</organism>
<dbReference type="EMBL" id="QKZI01000001">
    <property type="protein sequence ID" value="PZX07787.1"/>
    <property type="molecule type" value="Genomic_DNA"/>
</dbReference>
<evidence type="ECO:0000256" key="1">
    <source>
        <dbReference type="SAM" id="MobiDB-lite"/>
    </source>
</evidence>
<dbReference type="Proteomes" id="UP000248646">
    <property type="component" value="Unassembled WGS sequence"/>
</dbReference>
<proteinExistence type="predicted"/>
<sequence length="74" mass="8217">MTASLSSAPPHFSNHVAYDRPPLSKNNRNHCVKALVKKRGTACLPKEDAKDAILAVMSRLTWMNASSFFRDTSK</sequence>
<feature type="region of interest" description="Disordered" evidence="1">
    <location>
        <begin position="1"/>
        <end position="26"/>
    </location>
</feature>
<comment type="caution">
    <text evidence="2">The sequence shown here is derived from an EMBL/GenBank/DDBJ whole genome shotgun (WGS) entry which is preliminary data.</text>
</comment>